<keyword evidence="1" id="KW-0472">Membrane</keyword>
<dbReference type="Proteomes" id="UP000242313">
    <property type="component" value="Unassembled WGS sequence"/>
</dbReference>
<feature type="transmembrane region" description="Helical" evidence="1">
    <location>
        <begin position="80"/>
        <end position="98"/>
    </location>
</feature>
<dbReference type="EMBL" id="NTMR01000033">
    <property type="protein sequence ID" value="PBK02585.1"/>
    <property type="molecule type" value="Genomic_DNA"/>
</dbReference>
<evidence type="ECO:0000256" key="1">
    <source>
        <dbReference type="SAM" id="Phobius"/>
    </source>
</evidence>
<evidence type="ECO:0000313" key="2">
    <source>
        <dbReference type="EMBL" id="PBK02585.1"/>
    </source>
</evidence>
<keyword evidence="1" id="KW-0812">Transmembrane</keyword>
<keyword evidence="1" id="KW-1133">Transmembrane helix</keyword>
<keyword evidence="3" id="KW-1185">Reference proteome</keyword>
<gene>
    <name evidence="2" type="ORF">CNQ84_18975</name>
</gene>
<feature type="transmembrane region" description="Helical" evidence="1">
    <location>
        <begin position="44"/>
        <end position="68"/>
    </location>
</feature>
<dbReference type="AlphaFoldDB" id="A0A2A3MD46"/>
<reference evidence="2 3" key="1">
    <citation type="submission" date="2017-09" db="EMBL/GenBank/DDBJ databases">
        <title>Pseudomonas abyssi sp. nov. isolated from Abyssopelagic Water.</title>
        <authorList>
            <person name="Wei Y."/>
        </authorList>
    </citation>
    <scope>NUCLEOTIDE SEQUENCE [LARGE SCALE GENOMIC DNA]</scope>
    <source>
        <strain evidence="2 3">MT5</strain>
    </source>
</reference>
<comment type="caution">
    <text evidence="2">The sequence shown here is derived from an EMBL/GenBank/DDBJ whole genome shotgun (WGS) entry which is preliminary data.</text>
</comment>
<dbReference type="RefSeq" id="WP_096006348.1">
    <property type="nucleotide sequence ID" value="NZ_NTMR01000033.1"/>
</dbReference>
<accession>A0A2A3MD46</accession>
<feature type="transmembrane region" description="Helical" evidence="1">
    <location>
        <begin position="12"/>
        <end position="32"/>
    </location>
</feature>
<evidence type="ECO:0000313" key="3">
    <source>
        <dbReference type="Proteomes" id="UP000242313"/>
    </source>
</evidence>
<protein>
    <submittedName>
        <fullName evidence="2">Uncharacterized protein</fullName>
    </submittedName>
</protein>
<name>A0A2A3MD46_9PSED</name>
<proteinExistence type="predicted"/>
<sequence>MQLNSSSPFEWLGSAIGSVVRVVIDSLVWLFTMLSNASSDFINGFASALGVNSNWLSIAAVVLGLFLIYTGVRAFIRRKIVLGITWVLLGLWLLSALIN</sequence>
<organism evidence="2 3">
    <name type="scientific">Pseudomonas abyssi</name>
    <dbReference type="NCBI Taxonomy" id="170540"/>
    <lineage>
        <taxon>Bacteria</taxon>
        <taxon>Pseudomonadati</taxon>
        <taxon>Pseudomonadota</taxon>
        <taxon>Gammaproteobacteria</taxon>
        <taxon>Pseudomonadales</taxon>
        <taxon>Pseudomonadaceae</taxon>
        <taxon>Pseudomonas</taxon>
    </lineage>
</organism>